<dbReference type="Pfam" id="PF00067">
    <property type="entry name" value="p450"/>
    <property type="match status" value="1"/>
</dbReference>
<evidence type="ECO:0000256" key="13">
    <source>
        <dbReference type="PIRSR" id="PIRSR602401-1"/>
    </source>
</evidence>
<dbReference type="SUPFAM" id="SSF48264">
    <property type="entry name" value="Cytochrome P450"/>
    <property type="match status" value="1"/>
</dbReference>
<name>A0A0F6QEN6_DROME</name>
<evidence type="ECO:0000256" key="5">
    <source>
        <dbReference type="ARBA" id="ARBA00022617"/>
    </source>
</evidence>
<dbReference type="PANTHER" id="PTHR24291:SF203">
    <property type="entry name" value="CYTOCHROME P450 4D1-RELATED"/>
    <property type="match status" value="1"/>
</dbReference>
<keyword evidence="15" id="KW-0732">Signal</keyword>
<keyword evidence="7" id="KW-0256">Endoplasmic reticulum</keyword>
<evidence type="ECO:0000256" key="6">
    <source>
        <dbReference type="ARBA" id="ARBA00022723"/>
    </source>
</evidence>
<dbReference type="VEuPathDB" id="VectorBase:FBgn0005670"/>
<sequence>MWLLLSLVLLLAIIALEMRRFLRNMRTIPGPLPLPLLGNAHIFLGLSPAEACLKIGELAERHGDTFGLFLGPSYSVMLFNPRDVERVLGSSQLLTKSQEYSFLGRWLNEGLLVSNGRKWHRRRKIITPAFHFRILEPYVEIFDRQSLRLVEELALRISRGQERINLGEAIHLCALDAICETAMGVSINAQSNADSEYVQAVKTISMVLHKRMFNILYRFDLTYMLTPLARAEKKALNVLHQFTEKIIVQRREELIREGSSQESSNDDADVGAKRKMAFLDILLQSTVDERPLSNLDIREEVDTFMFEGHDTTSSALMFFFYNIATHPEAQKKCFEEIRSVVGNDKSTPVSYELLNQLHYVDLCVKETLRMYPSVPLLGRKVLEDCEINGKLIPAGTNIGISPLYLGRREELFSEPNSFKPERFDVVTTAEKLNPYAYIPFSAGPRNCIGQKFAMLEIKAIVANVLRHYEVDFVGDSSEPPVLIAELILRTKEPLMFKVRERVY</sequence>
<evidence type="ECO:0000256" key="1">
    <source>
        <dbReference type="ARBA" id="ARBA00001971"/>
    </source>
</evidence>
<dbReference type="InterPro" id="IPR050196">
    <property type="entry name" value="Cytochrome_P450_Monoox"/>
</dbReference>
<dbReference type="FunFam" id="1.10.630.10:FF:000182">
    <property type="entry name" value="Cytochrome P450 3A4"/>
    <property type="match status" value="1"/>
</dbReference>
<evidence type="ECO:0000256" key="15">
    <source>
        <dbReference type="SAM" id="SignalP"/>
    </source>
</evidence>
<evidence type="ECO:0000313" key="16">
    <source>
        <dbReference type="EMBL" id="AKD43173.1"/>
    </source>
</evidence>
<dbReference type="InterPro" id="IPR002401">
    <property type="entry name" value="Cyt_P450_E_grp-I"/>
</dbReference>
<evidence type="ECO:0000256" key="8">
    <source>
        <dbReference type="ARBA" id="ARBA00022848"/>
    </source>
</evidence>
<reference evidence="16" key="1">
    <citation type="journal article" date="2015" name="Genetics">
        <title>Positive Selection at the Polyhomeotic Locus Led to Decreased Thermosensitivity of Gene Expression in Temperate Drosophila melanogaster.</title>
        <authorList>
            <person name="Voigt S."/>
            <person name="Laurent S."/>
            <person name="Litovchenko M."/>
            <person name="Stephan W."/>
        </authorList>
    </citation>
    <scope>NUCLEOTIDE SEQUENCE</scope>
    <source>
        <strain evidence="16">ZK384</strain>
    </source>
</reference>
<dbReference type="GO" id="GO:0005506">
    <property type="term" value="F:iron ion binding"/>
    <property type="evidence" value="ECO:0007669"/>
    <property type="project" value="InterPro"/>
</dbReference>
<dbReference type="EMBL" id="KR024161">
    <property type="protein sequence ID" value="AKD43173.1"/>
    <property type="molecule type" value="Genomic_DNA"/>
</dbReference>
<dbReference type="PRINTS" id="PR00385">
    <property type="entry name" value="P450"/>
</dbReference>
<evidence type="ECO:0000256" key="2">
    <source>
        <dbReference type="ARBA" id="ARBA00004174"/>
    </source>
</evidence>
<organism evidence="16">
    <name type="scientific">Drosophila melanogaster</name>
    <name type="common">Fruit fly</name>
    <dbReference type="NCBI Taxonomy" id="7227"/>
    <lineage>
        <taxon>Eukaryota</taxon>
        <taxon>Metazoa</taxon>
        <taxon>Ecdysozoa</taxon>
        <taxon>Arthropoda</taxon>
        <taxon>Hexapoda</taxon>
        <taxon>Insecta</taxon>
        <taxon>Pterygota</taxon>
        <taxon>Neoptera</taxon>
        <taxon>Endopterygota</taxon>
        <taxon>Diptera</taxon>
        <taxon>Brachycera</taxon>
        <taxon>Muscomorpha</taxon>
        <taxon>Ephydroidea</taxon>
        <taxon>Drosophilidae</taxon>
        <taxon>Drosophila</taxon>
        <taxon>Sophophora</taxon>
    </lineage>
</organism>
<feature type="binding site" description="axial binding residue" evidence="13">
    <location>
        <position position="447"/>
    </location>
    <ligand>
        <name>heme</name>
        <dbReference type="ChEBI" id="CHEBI:30413"/>
    </ligand>
    <ligandPart>
        <name>Fe</name>
        <dbReference type="ChEBI" id="CHEBI:18248"/>
    </ligandPart>
</feature>
<keyword evidence="12" id="KW-0472">Membrane</keyword>
<dbReference type="GO" id="GO:0020037">
    <property type="term" value="F:heme binding"/>
    <property type="evidence" value="ECO:0007669"/>
    <property type="project" value="InterPro"/>
</dbReference>
<dbReference type="InterPro" id="IPR001128">
    <property type="entry name" value="Cyt_P450"/>
</dbReference>
<dbReference type="InterPro" id="IPR017972">
    <property type="entry name" value="Cyt_P450_CS"/>
</dbReference>
<dbReference type="PANTHER" id="PTHR24291">
    <property type="entry name" value="CYTOCHROME P450 FAMILY 4"/>
    <property type="match status" value="1"/>
</dbReference>
<evidence type="ECO:0000256" key="12">
    <source>
        <dbReference type="ARBA" id="ARBA00023136"/>
    </source>
</evidence>
<keyword evidence="5 13" id="KW-0349">Heme</keyword>
<dbReference type="AlphaFoldDB" id="A0A0F6QEN6"/>
<evidence type="ECO:0000256" key="10">
    <source>
        <dbReference type="ARBA" id="ARBA00023004"/>
    </source>
</evidence>
<dbReference type="InterPro" id="IPR036396">
    <property type="entry name" value="Cyt_P450_sf"/>
</dbReference>
<evidence type="ECO:0000256" key="14">
    <source>
        <dbReference type="RuleBase" id="RU000461"/>
    </source>
</evidence>
<dbReference type="Gene3D" id="1.10.630.10">
    <property type="entry name" value="Cytochrome P450"/>
    <property type="match status" value="1"/>
</dbReference>
<gene>
    <name evidence="16" type="primary">Cyp4d1</name>
</gene>
<dbReference type="GO" id="GO:0004497">
    <property type="term" value="F:monooxygenase activity"/>
    <property type="evidence" value="ECO:0007669"/>
    <property type="project" value="UniProtKB-KW"/>
</dbReference>
<feature type="chain" id="PRO_5013266353" evidence="15">
    <location>
        <begin position="16"/>
        <end position="503"/>
    </location>
</feature>
<evidence type="ECO:0000256" key="9">
    <source>
        <dbReference type="ARBA" id="ARBA00023002"/>
    </source>
</evidence>
<keyword evidence="8" id="KW-0492">Microsome</keyword>
<keyword evidence="11 14" id="KW-0503">Monooxygenase</keyword>
<proteinExistence type="inferred from homology"/>
<accession>A0A0F6QEN6</accession>
<dbReference type="GO" id="GO:0005789">
    <property type="term" value="C:endoplasmic reticulum membrane"/>
    <property type="evidence" value="ECO:0007669"/>
    <property type="project" value="UniProtKB-SubCell"/>
</dbReference>
<dbReference type="OrthoDB" id="1470350at2759"/>
<dbReference type="GO" id="GO:0016705">
    <property type="term" value="F:oxidoreductase activity, acting on paired donors, with incorporation or reduction of molecular oxygen"/>
    <property type="evidence" value="ECO:0007669"/>
    <property type="project" value="InterPro"/>
</dbReference>
<feature type="signal peptide" evidence="15">
    <location>
        <begin position="1"/>
        <end position="15"/>
    </location>
</feature>
<evidence type="ECO:0000256" key="11">
    <source>
        <dbReference type="ARBA" id="ARBA00023033"/>
    </source>
</evidence>
<evidence type="ECO:0000256" key="3">
    <source>
        <dbReference type="ARBA" id="ARBA00004406"/>
    </source>
</evidence>
<keyword evidence="9 14" id="KW-0560">Oxidoreductase</keyword>
<comment type="subcellular location">
    <subcellularLocation>
        <location evidence="3">Endoplasmic reticulum membrane</location>
        <topology evidence="3">Peripheral membrane protein</topology>
    </subcellularLocation>
    <subcellularLocation>
        <location evidence="2">Microsome membrane</location>
        <topology evidence="2">Peripheral membrane protein</topology>
    </subcellularLocation>
</comment>
<dbReference type="ExpressionAtlas" id="A0A0F6QEN6">
    <property type="expression patterns" value="baseline and differential"/>
</dbReference>
<dbReference type="PRINTS" id="PR00463">
    <property type="entry name" value="EP450I"/>
</dbReference>
<evidence type="ECO:0000256" key="4">
    <source>
        <dbReference type="ARBA" id="ARBA00010617"/>
    </source>
</evidence>
<dbReference type="CDD" id="cd20628">
    <property type="entry name" value="CYP4"/>
    <property type="match status" value="1"/>
</dbReference>
<comment type="cofactor">
    <cofactor evidence="1 13">
        <name>heme</name>
        <dbReference type="ChEBI" id="CHEBI:30413"/>
    </cofactor>
</comment>
<keyword evidence="10 13" id="KW-0408">Iron</keyword>
<keyword evidence="6 13" id="KW-0479">Metal-binding</keyword>
<evidence type="ECO:0000256" key="7">
    <source>
        <dbReference type="ARBA" id="ARBA00022824"/>
    </source>
</evidence>
<dbReference type="PROSITE" id="PS00086">
    <property type="entry name" value="CYTOCHROME_P450"/>
    <property type="match status" value="1"/>
</dbReference>
<protein>
    <submittedName>
        <fullName evidence="16">Cyp4d1-RB</fullName>
    </submittedName>
</protein>
<comment type="similarity">
    <text evidence="4 14">Belongs to the cytochrome P450 family.</text>
</comment>